<dbReference type="EMBL" id="JACDRT010000009">
    <property type="protein sequence ID" value="MBA0159702.1"/>
    <property type="molecule type" value="Genomic_DNA"/>
</dbReference>
<evidence type="ECO:0000313" key="8">
    <source>
        <dbReference type="Proteomes" id="UP000584405"/>
    </source>
</evidence>
<dbReference type="RefSeq" id="WP_039533109.1">
    <property type="nucleotide sequence ID" value="NZ_CAKLHZ010000025.1"/>
</dbReference>
<evidence type="ECO:0000256" key="3">
    <source>
        <dbReference type="ARBA" id="ARBA00022763"/>
    </source>
</evidence>
<comment type="caution">
    <text evidence="7">The sequence shown here is derived from an EMBL/GenBank/DDBJ whole genome shotgun (WGS) entry which is preliminary data.</text>
</comment>
<dbReference type="CDD" id="cd00221">
    <property type="entry name" value="Vsr"/>
    <property type="match status" value="1"/>
</dbReference>
<protein>
    <recommendedName>
        <fullName evidence="6">Very short patch repair endonuclease</fullName>
        <ecNumber evidence="6">3.1.-.-</ecNumber>
    </recommendedName>
</protein>
<dbReference type="PIRSF" id="PIRSF018267">
    <property type="entry name" value="VSR_endonuc"/>
    <property type="match status" value="1"/>
</dbReference>
<dbReference type="InterPro" id="IPR011335">
    <property type="entry name" value="Restrct_endonuc-II-like"/>
</dbReference>
<dbReference type="GO" id="GO:0016787">
    <property type="term" value="F:hydrolase activity"/>
    <property type="evidence" value="ECO:0007669"/>
    <property type="project" value="UniProtKB-KW"/>
</dbReference>
<dbReference type="Pfam" id="PF03852">
    <property type="entry name" value="Vsr"/>
    <property type="match status" value="1"/>
</dbReference>
<comment type="function">
    <text evidence="6">May nick specific sequences that contain T:G mispairs resulting from m5C-deamination.</text>
</comment>
<dbReference type="Gene3D" id="3.40.960.10">
    <property type="entry name" value="VSR Endonuclease"/>
    <property type="match status" value="1"/>
</dbReference>
<name>A0AAW3RUW4_9GAMM</name>
<comment type="similarity">
    <text evidence="6">Belongs to the vsr family.</text>
</comment>
<dbReference type="GO" id="GO:0006298">
    <property type="term" value="P:mismatch repair"/>
    <property type="evidence" value="ECO:0007669"/>
    <property type="project" value="UniProtKB-UniRule"/>
</dbReference>
<evidence type="ECO:0000256" key="1">
    <source>
        <dbReference type="ARBA" id="ARBA00022722"/>
    </source>
</evidence>
<proteinExistence type="inferred from homology"/>
<keyword evidence="3 6" id="KW-0227">DNA damage</keyword>
<keyword evidence="5 6" id="KW-0234">DNA repair</keyword>
<dbReference type="EC" id="3.1.-.-" evidence="6"/>
<evidence type="ECO:0000256" key="5">
    <source>
        <dbReference type="ARBA" id="ARBA00023204"/>
    </source>
</evidence>
<evidence type="ECO:0000256" key="6">
    <source>
        <dbReference type="PIRNR" id="PIRNR018267"/>
    </source>
</evidence>
<evidence type="ECO:0000256" key="4">
    <source>
        <dbReference type="ARBA" id="ARBA00022801"/>
    </source>
</evidence>
<evidence type="ECO:0000313" key="7">
    <source>
        <dbReference type="EMBL" id="MBA0159702.1"/>
    </source>
</evidence>
<evidence type="ECO:0000256" key="2">
    <source>
        <dbReference type="ARBA" id="ARBA00022759"/>
    </source>
</evidence>
<dbReference type="Proteomes" id="UP000584405">
    <property type="component" value="Unassembled WGS sequence"/>
</dbReference>
<keyword evidence="1 6" id="KW-0540">Nuclease</keyword>
<organism evidence="7 8">
    <name type="scientific">Pectobacterium versatile</name>
    <dbReference type="NCBI Taxonomy" id="2488639"/>
    <lineage>
        <taxon>Bacteria</taxon>
        <taxon>Pseudomonadati</taxon>
        <taxon>Pseudomonadota</taxon>
        <taxon>Gammaproteobacteria</taxon>
        <taxon>Enterobacterales</taxon>
        <taxon>Pectobacteriaceae</taxon>
        <taxon>Pectobacterium</taxon>
    </lineage>
</organism>
<dbReference type="NCBIfam" id="TIGR00632">
    <property type="entry name" value="vsr"/>
    <property type="match status" value="1"/>
</dbReference>
<dbReference type="AlphaFoldDB" id="A0AAW3RUW4"/>
<gene>
    <name evidence="7" type="primary">vsr</name>
    <name evidence="7" type="ORF">H0253_12715</name>
</gene>
<accession>A0AAW3RUW4</accession>
<reference evidence="7 8" key="1">
    <citation type="submission" date="2020-07" db="EMBL/GenBank/DDBJ databases">
        <title>Updated taxonomy of Pectobacterium genus in the CIRM-CFBP bacterial collection: when new species reveal old endemic population.</title>
        <authorList>
            <person name="Pedron J."/>
            <person name="Barny M.A."/>
            <person name="Portier P."/>
        </authorList>
    </citation>
    <scope>NUCLEOTIDE SEQUENCE [LARGE SCALE GENOMIC DNA]</scope>
    <source>
        <strain evidence="7 8">CFBP5669</strain>
    </source>
</reference>
<keyword evidence="4 6" id="KW-0378">Hydrolase</keyword>
<dbReference type="GO" id="GO:0004519">
    <property type="term" value="F:endonuclease activity"/>
    <property type="evidence" value="ECO:0007669"/>
    <property type="project" value="UniProtKB-KW"/>
</dbReference>
<dbReference type="SUPFAM" id="SSF52980">
    <property type="entry name" value="Restriction endonuclease-like"/>
    <property type="match status" value="1"/>
</dbReference>
<keyword evidence="2 6" id="KW-0255">Endonuclease</keyword>
<dbReference type="InterPro" id="IPR004603">
    <property type="entry name" value="DNA_mismatch_endonuc_vsr"/>
</dbReference>
<sequence length="155" mass="18156">MADVHDKLTRRKNMQAIHNCDTAIEKKISGILDELEIDYRTQAKDLPGRPDFVIEKYRAAIFVHGCFWHGHQCDLFKVPKTRTEFWMKKISDNIERDHRVIEKLSTTGWKVLLIWECVLKGRSKTPRTEVSERIEEWLCASDTCAEINTQGIRNI</sequence>